<comment type="caution">
    <text evidence="1">The sequence shown here is derived from an EMBL/GenBank/DDBJ whole genome shotgun (WGS) entry which is preliminary data.</text>
</comment>
<name>A0AAW4FKE7_9HYPH</name>
<protein>
    <submittedName>
        <fullName evidence="1">Uncharacterized protein</fullName>
    </submittedName>
</protein>
<dbReference type="AlphaFoldDB" id="A0AAW4FKE7"/>
<keyword evidence="2" id="KW-1185">Reference proteome</keyword>
<accession>A0AAW4FKE7</accession>
<proteinExistence type="predicted"/>
<dbReference type="EMBL" id="WXFA01000010">
    <property type="protein sequence ID" value="MBM3092517.1"/>
    <property type="molecule type" value="Genomic_DNA"/>
</dbReference>
<reference evidence="1 2" key="1">
    <citation type="submission" date="2020-01" db="EMBL/GenBank/DDBJ databases">
        <title>Draft genome assembly of Ensifer adhaerens T173.</title>
        <authorList>
            <person name="Craig J.E."/>
            <person name="Stinchcombe J.R."/>
        </authorList>
    </citation>
    <scope>NUCLEOTIDE SEQUENCE [LARGE SCALE GENOMIC DNA]</scope>
    <source>
        <strain evidence="1 2">T173</strain>
    </source>
</reference>
<evidence type="ECO:0000313" key="2">
    <source>
        <dbReference type="Proteomes" id="UP000744980"/>
    </source>
</evidence>
<organism evidence="1 2">
    <name type="scientific">Ensifer canadensis</name>
    <dbReference type="NCBI Taxonomy" id="555315"/>
    <lineage>
        <taxon>Bacteria</taxon>
        <taxon>Pseudomonadati</taxon>
        <taxon>Pseudomonadota</taxon>
        <taxon>Alphaproteobacteria</taxon>
        <taxon>Hyphomicrobiales</taxon>
        <taxon>Rhizobiaceae</taxon>
        <taxon>Sinorhizobium/Ensifer group</taxon>
        <taxon>Ensifer</taxon>
    </lineage>
</organism>
<dbReference type="Proteomes" id="UP000744980">
    <property type="component" value="Unassembled WGS sequence"/>
</dbReference>
<sequence length="168" mass="18938">MTLYDFSLRHRSDTPDRQPGISPFEGADRADGGPDALKLLLLRIAAVRRLREHHVWEAVRLVQDMPDLVAEDWPSRRFRELMAADALVDAVIQLTTSTKAKLCLRTLSHECSVWTCTLRYAPAGAGRVTFKARHADLATALLTAFLQCCRVHRLSIEGDRIRRGHLPT</sequence>
<evidence type="ECO:0000313" key="1">
    <source>
        <dbReference type="EMBL" id="MBM3092517.1"/>
    </source>
</evidence>
<gene>
    <name evidence="1" type="ORF">GFB56_17100</name>
</gene>
<dbReference type="RefSeq" id="WP_057205634.1">
    <property type="nucleotide sequence ID" value="NZ_CP083370.1"/>
</dbReference>